<accession>A0ACB9CL20</accession>
<dbReference type="Proteomes" id="UP001055879">
    <property type="component" value="Linkage Group LG04"/>
</dbReference>
<evidence type="ECO:0000313" key="2">
    <source>
        <dbReference type="Proteomes" id="UP001055879"/>
    </source>
</evidence>
<dbReference type="EMBL" id="CM042050">
    <property type="protein sequence ID" value="KAI3734868.1"/>
    <property type="molecule type" value="Genomic_DNA"/>
</dbReference>
<reference evidence="1 2" key="2">
    <citation type="journal article" date="2022" name="Mol. Ecol. Resour.">
        <title>The genomes of chicory, endive, great burdock and yacon provide insights into Asteraceae paleo-polyploidization history and plant inulin production.</title>
        <authorList>
            <person name="Fan W."/>
            <person name="Wang S."/>
            <person name="Wang H."/>
            <person name="Wang A."/>
            <person name="Jiang F."/>
            <person name="Liu H."/>
            <person name="Zhao H."/>
            <person name="Xu D."/>
            <person name="Zhang Y."/>
        </authorList>
    </citation>
    <scope>NUCLEOTIDE SEQUENCE [LARGE SCALE GENOMIC DNA]</scope>
    <source>
        <strain evidence="2">cv. Niubang</strain>
    </source>
</reference>
<organism evidence="1 2">
    <name type="scientific">Arctium lappa</name>
    <name type="common">Greater burdock</name>
    <name type="synonym">Lappa major</name>
    <dbReference type="NCBI Taxonomy" id="4217"/>
    <lineage>
        <taxon>Eukaryota</taxon>
        <taxon>Viridiplantae</taxon>
        <taxon>Streptophyta</taxon>
        <taxon>Embryophyta</taxon>
        <taxon>Tracheophyta</taxon>
        <taxon>Spermatophyta</taxon>
        <taxon>Magnoliopsida</taxon>
        <taxon>eudicotyledons</taxon>
        <taxon>Gunneridae</taxon>
        <taxon>Pentapetalae</taxon>
        <taxon>asterids</taxon>
        <taxon>campanulids</taxon>
        <taxon>Asterales</taxon>
        <taxon>Asteraceae</taxon>
        <taxon>Carduoideae</taxon>
        <taxon>Cardueae</taxon>
        <taxon>Arctiinae</taxon>
        <taxon>Arctium</taxon>
    </lineage>
</organism>
<sequence length="75" mass="8466">MDTGLQQDEVHVNARYHNILCQKSTMCWRNLQALKIKKSLVAEDIFGLLKTERSSALKTEKSSAPETEKSLASED</sequence>
<reference evidence="2" key="1">
    <citation type="journal article" date="2022" name="Mol. Ecol. Resour.">
        <title>The genomes of chicory, endive, great burdock and yacon provide insights into Asteraceae palaeo-polyploidization history and plant inulin production.</title>
        <authorList>
            <person name="Fan W."/>
            <person name="Wang S."/>
            <person name="Wang H."/>
            <person name="Wang A."/>
            <person name="Jiang F."/>
            <person name="Liu H."/>
            <person name="Zhao H."/>
            <person name="Xu D."/>
            <person name="Zhang Y."/>
        </authorList>
    </citation>
    <scope>NUCLEOTIDE SEQUENCE [LARGE SCALE GENOMIC DNA]</scope>
    <source>
        <strain evidence="2">cv. Niubang</strain>
    </source>
</reference>
<proteinExistence type="predicted"/>
<name>A0ACB9CL20_ARCLA</name>
<gene>
    <name evidence="1" type="ORF">L6452_14348</name>
</gene>
<protein>
    <submittedName>
        <fullName evidence="1">Uncharacterized protein</fullName>
    </submittedName>
</protein>
<comment type="caution">
    <text evidence="1">The sequence shown here is derived from an EMBL/GenBank/DDBJ whole genome shotgun (WGS) entry which is preliminary data.</text>
</comment>
<keyword evidence="2" id="KW-1185">Reference proteome</keyword>
<evidence type="ECO:0000313" key="1">
    <source>
        <dbReference type="EMBL" id="KAI3734868.1"/>
    </source>
</evidence>